<feature type="transmembrane region" description="Helical" evidence="1">
    <location>
        <begin position="31"/>
        <end position="51"/>
    </location>
</feature>
<accession>A0A518ETL6</accession>
<keyword evidence="1" id="KW-1133">Transmembrane helix</keyword>
<feature type="transmembrane region" description="Helical" evidence="1">
    <location>
        <begin position="179"/>
        <end position="198"/>
    </location>
</feature>
<sequence>MDLLPPVAGAGVSLVLWFVVLALRGERGRRGVAVVLAALVPAAAVATTHHLQGQSFVFPPREFMDAVLLAGAGAVLLGVLAGLGRGAWPLAAVLLLFGLGGAALFYLPTEPLHERYWDGKVLLYVGCLSVIAVVGFGGRLVAEAQRRTAESALAVALASVAAAPALGLSGTALSAMNAAALSSSAGLFGLMVVALLHFRAEEVSFRPVGRAAATTQSALFAGFVANGVLYAETPRTAGILLLAAPLLVLLPGRSLAGRPWLASVVRLTLVAGVVAYAAYLSKGEPDPYGY</sequence>
<dbReference type="AlphaFoldDB" id="A0A518ETL6"/>
<evidence type="ECO:0000313" key="3">
    <source>
        <dbReference type="Proteomes" id="UP000320390"/>
    </source>
</evidence>
<feature type="transmembrane region" description="Helical" evidence="1">
    <location>
        <begin position="237"/>
        <end position="256"/>
    </location>
</feature>
<dbReference type="Proteomes" id="UP000320390">
    <property type="component" value="Chromosome"/>
</dbReference>
<evidence type="ECO:0000313" key="2">
    <source>
        <dbReference type="EMBL" id="QDV07422.1"/>
    </source>
</evidence>
<protein>
    <submittedName>
        <fullName evidence="2">Uncharacterized protein</fullName>
    </submittedName>
</protein>
<feature type="transmembrane region" description="Helical" evidence="1">
    <location>
        <begin position="63"/>
        <end position="83"/>
    </location>
</feature>
<organism evidence="2 3">
    <name type="scientific">Saltatorellus ferox</name>
    <dbReference type="NCBI Taxonomy" id="2528018"/>
    <lineage>
        <taxon>Bacteria</taxon>
        <taxon>Pseudomonadati</taxon>
        <taxon>Planctomycetota</taxon>
        <taxon>Planctomycetia</taxon>
        <taxon>Planctomycetia incertae sedis</taxon>
        <taxon>Saltatorellus</taxon>
    </lineage>
</organism>
<evidence type="ECO:0000256" key="1">
    <source>
        <dbReference type="SAM" id="Phobius"/>
    </source>
</evidence>
<feature type="transmembrane region" description="Helical" evidence="1">
    <location>
        <begin position="90"/>
        <end position="109"/>
    </location>
</feature>
<keyword evidence="3" id="KW-1185">Reference proteome</keyword>
<feature type="transmembrane region" description="Helical" evidence="1">
    <location>
        <begin position="121"/>
        <end position="141"/>
    </location>
</feature>
<keyword evidence="1" id="KW-0812">Transmembrane</keyword>
<dbReference type="EMBL" id="CP036434">
    <property type="protein sequence ID" value="QDV07422.1"/>
    <property type="molecule type" value="Genomic_DNA"/>
</dbReference>
<feature type="transmembrane region" description="Helical" evidence="1">
    <location>
        <begin position="6"/>
        <end position="24"/>
    </location>
</feature>
<name>A0A518ETL6_9BACT</name>
<feature type="transmembrane region" description="Helical" evidence="1">
    <location>
        <begin position="153"/>
        <end position="173"/>
    </location>
</feature>
<proteinExistence type="predicted"/>
<keyword evidence="1" id="KW-0472">Membrane</keyword>
<gene>
    <name evidence="2" type="ORF">Poly30_29460</name>
</gene>
<reference evidence="2 3" key="1">
    <citation type="submission" date="2019-02" db="EMBL/GenBank/DDBJ databases">
        <title>Deep-cultivation of Planctomycetes and their phenomic and genomic characterization uncovers novel biology.</title>
        <authorList>
            <person name="Wiegand S."/>
            <person name="Jogler M."/>
            <person name="Boedeker C."/>
            <person name="Pinto D."/>
            <person name="Vollmers J."/>
            <person name="Rivas-Marin E."/>
            <person name="Kohn T."/>
            <person name="Peeters S.H."/>
            <person name="Heuer A."/>
            <person name="Rast P."/>
            <person name="Oberbeckmann S."/>
            <person name="Bunk B."/>
            <person name="Jeske O."/>
            <person name="Meyerdierks A."/>
            <person name="Storesund J.E."/>
            <person name="Kallscheuer N."/>
            <person name="Luecker S."/>
            <person name="Lage O.M."/>
            <person name="Pohl T."/>
            <person name="Merkel B.J."/>
            <person name="Hornburger P."/>
            <person name="Mueller R.-W."/>
            <person name="Bruemmer F."/>
            <person name="Labrenz M."/>
            <person name="Spormann A.M."/>
            <person name="Op den Camp H."/>
            <person name="Overmann J."/>
            <person name="Amann R."/>
            <person name="Jetten M.S.M."/>
            <person name="Mascher T."/>
            <person name="Medema M.H."/>
            <person name="Devos D.P."/>
            <person name="Kaster A.-K."/>
            <person name="Ovreas L."/>
            <person name="Rohde M."/>
            <person name="Galperin M.Y."/>
            <person name="Jogler C."/>
        </authorList>
    </citation>
    <scope>NUCLEOTIDE SEQUENCE [LARGE SCALE GENOMIC DNA]</scope>
    <source>
        <strain evidence="2 3">Poly30</strain>
    </source>
</reference>
<feature type="transmembrane region" description="Helical" evidence="1">
    <location>
        <begin position="263"/>
        <end position="281"/>
    </location>
</feature>
<feature type="transmembrane region" description="Helical" evidence="1">
    <location>
        <begin position="210"/>
        <end position="231"/>
    </location>
</feature>